<accession>A0ABV5WKZ5</accession>
<gene>
    <name evidence="1" type="ORF">ACFFMS_22290</name>
</gene>
<dbReference type="EMBL" id="JBHMAF010000181">
    <property type="protein sequence ID" value="MFB9761006.1"/>
    <property type="molecule type" value="Genomic_DNA"/>
</dbReference>
<sequence length="76" mass="8944">MGVVQCDPKYIVNDRYTEREVTYVHPIVHVDREHIVYVPRHVYEERTIHEVIDPGYPDGCGCNKQKRNSGCGWSWI</sequence>
<name>A0ABV5WKZ5_9BACI</name>
<dbReference type="RefSeq" id="WP_379951266.1">
    <property type="nucleotide sequence ID" value="NZ_JBHMAF010000181.1"/>
</dbReference>
<protein>
    <submittedName>
        <fullName evidence="1">Uncharacterized protein</fullName>
    </submittedName>
</protein>
<comment type="caution">
    <text evidence="1">The sequence shown here is derived from an EMBL/GenBank/DDBJ whole genome shotgun (WGS) entry which is preliminary data.</text>
</comment>
<reference evidence="1 2" key="1">
    <citation type="submission" date="2024-09" db="EMBL/GenBank/DDBJ databases">
        <authorList>
            <person name="Sun Q."/>
            <person name="Mori K."/>
        </authorList>
    </citation>
    <scope>NUCLEOTIDE SEQUENCE [LARGE SCALE GENOMIC DNA]</scope>
    <source>
        <strain evidence="1 2">JCM 11201</strain>
    </source>
</reference>
<evidence type="ECO:0000313" key="2">
    <source>
        <dbReference type="Proteomes" id="UP001589609"/>
    </source>
</evidence>
<keyword evidence="2" id="KW-1185">Reference proteome</keyword>
<dbReference type="Proteomes" id="UP001589609">
    <property type="component" value="Unassembled WGS sequence"/>
</dbReference>
<organism evidence="1 2">
    <name type="scientific">Ectobacillus funiculus</name>
    <dbReference type="NCBI Taxonomy" id="137993"/>
    <lineage>
        <taxon>Bacteria</taxon>
        <taxon>Bacillati</taxon>
        <taxon>Bacillota</taxon>
        <taxon>Bacilli</taxon>
        <taxon>Bacillales</taxon>
        <taxon>Bacillaceae</taxon>
        <taxon>Ectobacillus</taxon>
    </lineage>
</organism>
<proteinExistence type="predicted"/>
<evidence type="ECO:0000313" key="1">
    <source>
        <dbReference type="EMBL" id="MFB9761006.1"/>
    </source>
</evidence>